<accession>A0AAJ1IGA7</accession>
<evidence type="ECO:0000313" key="1">
    <source>
        <dbReference type="EMBL" id="MDC7225666.1"/>
    </source>
</evidence>
<dbReference type="InterPro" id="IPR002187">
    <property type="entry name" value="N-reg_PII"/>
</dbReference>
<protein>
    <recommendedName>
        <fullName evidence="3">Nitrogen regulatory protein P-II</fullName>
    </recommendedName>
</protein>
<dbReference type="Pfam" id="PF00543">
    <property type="entry name" value="P-II"/>
    <property type="match status" value="1"/>
</dbReference>
<dbReference type="InterPro" id="IPR011322">
    <property type="entry name" value="N-reg_PII-like_a/b"/>
</dbReference>
<dbReference type="EMBL" id="JAQQAL010000008">
    <property type="protein sequence ID" value="MDC7225666.1"/>
    <property type="molecule type" value="Genomic_DNA"/>
</dbReference>
<proteinExistence type="predicted"/>
<evidence type="ECO:0000313" key="2">
    <source>
        <dbReference type="Proteomes" id="UP001221217"/>
    </source>
</evidence>
<dbReference type="SUPFAM" id="SSF54913">
    <property type="entry name" value="GlnB-like"/>
    <property type="match status" value="1"/>
</dbReference>
<gene>
    <name evidence="1" type="ORF">PQJ61_02750</name>
</gene>
<sequence>MKRVEIITNQAIAEDILDSLEAHNIAENYTIIPHIHGRGKKGTRLGSPLWPEENCIYILYIDDDNVQIVKDVIKGIKDRFPNEGTKMFISPVEE</sequence>
<evidence type="ECO:0008006" key="3">
    <source>
        <dbReference type="Google" id="ProtNLM"/>
    </source>
</evidence>
<dbReference type="Proteomes" id="UP001221217">
    <property type="component" value="Unassembled WGS sequence"/>
</dbReference>
<dbReference type="AlphaFoldDB" id="A0AAJ1IGA7"/>
<dbReference type="GO" id="GO:0030234">
    <property type="term" value="F:enzyme regulator activity"/>
    <property type="evidence" value="ECO:0007669"/>
    <property type="project" value="InterPro"/>
</dbReference>
<dbReference type="InterPro" id="IPR015867">
    <property type="entry name" value="N-reg_PII/ATP_PRibTrfase_C"/>
</dbReference>
<dbReference type="Gene3D" id="3.30.70.120">
    <property type="match status" value="1"/>
</dbReference>
<dbReference type="GO" id="GO:0006808">
    <property type="term" value="P:regulation of nitrogen utilization"/>
    <property type="evidence" value="ECO:0007669"/>
    <property type="project" value="InterPro"/>
</dbReference>
<organism evidence="1 2">
    <name type="scientific">Candidatus Thalassospirochaeta sargassi</name>
    <dbReference type="NCBI Taxonomy" id="3119039"/>
    <lineage>
        <taxon>Bacteria</taxon>
        <taxon>Pseudomonadati</taxon>
        <taxon>Spirochaetota</taxon>
        <taxon>Spirochaetia</taxon>
        <taxon>Spirochaetales</taxon>
        <taxon>Spirochaetaceae</taxon>
        <taxon>Candidatus Thalassospirochaeta</taxon>
    </lineage>
</organism>
<name>A0AAJ1IGA7_9SPIO</name>
<dbReference type="NCBIfam" id="NF045581">
    <property type="entry name" value="PG0541_fam"/>
    <property type="match status" value="1"/>
</dbReference>
<reference evidence="1 2" key="1">
    <citation type="submission" date="2022-12" db="EMBL/GenBank/DDBJ databases">
        <title>Metagenome assembled genome from gulf of manar.</title>
        <authorList>
            <person name="Kohli P."/>
            <person name="Pk S."/>
            <person name="Venkata Ramana C."/>
            <person name="Sasikala C."/>
        </authorList>
    </citation>
    <scope>NUCLEOTIDE SEQUENCE [LARGE SCALE GENOMIC DNA]</scope>
    <source>
        <strain evidence="1">JB008</strain>
    </source>
</reference>
<comment type="caution">
    <text evidence="1">The sequence shown here is derived from an EMBL/GenBank/DDBJ whole genome shotgun (WGS) entry which is preliminary data.</text>
</comment>